<keyword evidence="2 8" id="KW-0489">Methyltransferase</keyword>
<keyword evidence="5 7" id="KW-0479">Metal-binding</keyword>
<comment type="cofactor">
    <cofactor evidence="7">
        <name>Zn(2+)</name>
        <dbReference type="ChEBI" id="CHEBI:29105"/>
    </cofactor>
    <text evidence="7">Binds 1 zinc ion per subunit.</text>
</comment>
<name>A0A7Y0DY41_9PROT</name>
<dbReference type="AlphaFoldDB" id="A0A7Y0DY41"/>
<dbReference type="GO" id="GO:0047150">
    <property type="term" value="F:betaine-homocysteine S-methyltransferase activity"/>
    <property type="evidence" value="ECO:0007669"/>
    <property type="project" value="UniProtKB-EC"/>
</dbReference>
<accession>A0A7Y0DY41</accession>
<evidence type="ECO:0000256" key="8">
    <source>
        <dbReference type="PROSITE-ProRule" id="PRU00333"/>
    </source>
</evidence>
<dbReference type="SUPFAM" id="SSF82282">
    <property type="entry name" value="Homocysteine S-methyltransferase"/>
    <property type="match status" value="1"/>
</dbReference>
<feature type="binding site" evidence="7 8">
    <location>
        <position position="280"/>
    </location>
    <ligand>
        <name>Zn(2+)</name>
        <dbReference type="ChEBI" id="CHEBI:29105"/>
    </ligand>
</feature>
<dbReference type="GO" id="GO:0032259">
    <property type="term" value="P:methylation"/>
    <property type="evidence" value="ECO:0007669"/>
    <property type="project" value="UniProtKB-KW"/>
</dbReference>
<keyword evidence="4" id="KW-0949">S-adenosyl-L-methionine</keyword>
<dbReference type="GO" id="GO:0008270">
    <property type="term" value="F:zinc ion binding"/>
    <property type="evidence" value="ECO:0007669"/>
    <property type="project" value="InterPro"/>
</dbReference>
<protein>
    <submittedName>
        <fullName evidence="11">Betaine--homocysteine S-methyltransferase</fullName>
        <ecNumber evidence="11">2.1.1.5</ecNumber>
    </submittedName>
</protein>
<feature type="region of interest" description="Disordered" evidence="9">
    <location>
        <begin position="318"/>
        <end position="349"/>
    </location>
</feature>
<sequence>MTDNLFLKLMAERDHLIADGAMGTNLFARGLQSGDAPELWNVDHPDRVASVHQEFVDAGADIILTNSFGGNSFRLKLHNAQDRAYELCKRAAEIAREVADKAGRPVVVAGSIGPTGELFEPVGPVTFEDGKAAFAEQARGLVDGGADILWIETISSREESAAAVAGAATTGKPVVSTMTFDTVGRTMMGVTPADAYRHLTSLPVAPTAIGANCGLGATENVLSILGMKDAVSPDAIIVAKANCGVPEFKNGAFTYTGTPELMADYARLARDSGARIIGGCCGTTGVVLKAIHDALEGYVPGEAPTMEAIVEKLGPLAGVTDRPAHGHGHGAPCAPEGGEGGGRRRRRRG</sequence>
<evidence type="ECO:0000313" key="12">
    <source>
        <dbReference type="Proteomes" id="UP000539372"/>
    </source>
</evidence>
<evidence type="ECO:0000256" key="5">
    <source>
        <dbReference type="ARBA" id="ARBA00022723"/>
    </source>
</evidence>
<evidence type="ECO:0000256" key="3">
    <source>
        <dbReference type="ARBA" id="ARBA00022679"/>
    </source>
</evidence>
<dbReference type="InterPro" id="IPR017226">
    <property type="entry name" value="BHMT-like"/>
</dbReference>
<evidence type="ECO:0000256" key="9">
    <source>
        <dbReference type="SAM" id="MobiDB-lite"/>
    </source>
</evidence>
<dbReference type="PIRSF" id="PIRSF037505">
    <property type="entry name" value="Betaine_HMT"/>
    <property type="match status" value="1"/>
</dbReference>
<evidence type="ECO:0000256" key="7">
    <source>
        <dbReference type="PIRSR" id="PIRSR037505-2"/>
    </source>
</evidence>
<keyword evidence="6" id="KW-0170">Cobalt</keyword>
<feature type="binding site" evidence="7 8">
    <location>
        <position position="213"/>
    </location>
    <ligand>
        <name>Zn(2+)</name>
        <dbReference type="ChEBI" id="CHEBI:29105"/>
    </ligand>
</feature>
<dbReference type="PROSITE" id="PS50970">
    <property type="entry name" value="HCY"/>
    <property type="match status" value="1"/>
</dbReference>
<dbReference type="InterPro" id="IPR050554">
    <property type="entry name" value="Met_Synthase/Corrinoid"/>
</dbReference>
<dbReference type="GO" id="GO:0046653">
    <property type="term" value="P:tetrahydrofolate metabolic process"/>
    <property type="evidence" value="ECO:0007669"/>
    <property type="project" value="TreeGrafter"/>
</dbReference>
<dbReference type="GO" id="GO:0050667">
    <property type="term" value="P:homocysteine metabolic process"/>
    <property type="evidence" value="ECO:0007669"/>
    <property type="project" value="TreeGrafter"/>
</dbReference>
<dbReference type="GO" id="GO:0005829">
    <property type="term" value="C:cytosol"/>
    <property type="evidence" value="ECO:0007669"/>
    <property type="project" value="TreeGrafter"/>
</dbReference>
<evidence type="ECO:0000313" key="11">
    <source>
        <dbReference type="EMBL" id="NMM43737.1"/>
    </source>
</evidence>
<organism evidence="11 12">
    <name type="scientific">Pacificispira spongiicola</name>
    <dbReference type="NCBI Taxonomy" id="2729598"/>
    <lineage>
        <taxon>Bacteria</taxon>
        <taxon>Pseudomonadati</taxon>
        <taxon>Pseudomonadota</taxon>
        <taxon>Alphaproteobacteria</taxon>
        <taxon>Rhodospirillales</taxon>
        <taxon>Rhodospirillaceae</taxon>
        <taxon>Pacificispira</taxon>
    </lineage>
</organism>
<feature type="domain" description="Hcy-binding" evidence="10">
    <location>
        <begin position="4"/>
        <end position="295"/>
    </location>
</feature>
<comment type="caution">
    <text evidence="11">The sequence shown here is derived from an EMBL/GenBank/DDBJ whole genome shotgun (WGS) entry which is preliminary data.</text>
</comment>
<keyword evidence="3 8" id="KW-0808">Transferase</keyword>
<proteinExistence type="inferred from homology"/>
<reference evidence="11 12" key="1">
    <citation type="submission" date="2020-04" db="EMBL/GenBank/DDBJ databases">
        <title>Rhodospirillaceae bacterium KN72 isolated from deep sea.</title>
        <authorList>
            <person name="Zhang D.-C."/>
        </authorList>
    </citation>
    <scope>NUCLEOTIDE SEQUENCE [LARGE SCALE GENOMIC DNA]</scope>
    <source>
        <strain evidence="11 12">KN72</strain>
    </source>
</reference>
<evidence type="ECO:0000256" key="1">
    <source>
        <dbReference type="ARBA" id="ARBA00010398"/>
    </source>
</evidence>
<evidence type="ECO:0000256" key="4">
    <source>
        <dbReference type="ARBA" id="ARBA00022691"/>
    </source>
</evidence>
<dbReference type="Proteomes" id="UP000539372">
    <property type="component" value="Unassembled WGS sequence"/>
</dbReference>
<dbReference type="PANTHER" id="PTHR45833">
    <property type="entry name" value="METHIONINE SYNTHASE"/>
    <property type="match status" value="1"/>
</dbReference>
<comment type="similarity">
    <text evidence="1">Belongs to the vitamin-B12 dependent methionine synthase family.</text>
</comment>
<gene>
    <name evidence="11" type="primary">bmt</name>
    <name evidence="11" type="ORF">HH303_04560</name>
</gene>
<dbReference type="GO" id="GO:0008705">
    <property type="term" value="F:methionine synthase activity"/>
    <property type="evidence" value="ECO:0007669"/>
    <property type="project" value="TreeGrafter"/>
</dbReference>
<dbReference type="NCBIfam" id="NF005718">
    <property type="entry name" value="PRK07534.1"/>
    <property type="match status" value="1"/>
</dbReference>
<dbReference type="Pfam" id="PF02574">
    <property type="entry name" value="S-methyl_trans"/>
    <property type="match status" value="1"/>
</dbReference>
<dbReference type="EMBL" id="JABBNT010000001">
    <property type="protein sequence ID" value="NMM43737.1"/>
    <property type="molecule type" value="Genomic_DNA"/>
</dbReference>
<dbReference type="EC" id="2.1.1.5" evidence="11"/>
<evidence type="ECO:0000256" key="2">
    <source>
        <dbReference type="ARBA" id="ARBA00022603"/>
    </source>
</evidence>
<keyword evidence="12" id="KW-1185">Reference proteome</keyword>
<evidence type="ECO:0000256" key="6">
    <source>
        <dbReference type="ARBA" id="ARBA00023285"/>
    </source>
</evidence>
<dbReference type="InterPro" id="IPR036589">
    <property type="entry name" value="HCY_dom_sf"/>
</dbReference>
<dbReference type="PANTHER" id="PTHR45833:SF1">
    <property type="entry name" value="METHIONINE SYNTHASE"/>
    <property type="match status" value="1"/>
</dbReference>
<evidence type="ECO:0000259" key="10">
    <source>
        <dbReference type="PROSITE" id="PS50970"/>
    </source>
</evidence>
<keyword evidence="7 8" id="KW-0862">Zinc</keyword>
<dbReference type="RefSeq" id="WP_169623990.1">
    <property type="nucleotide sequence ID" value="NZ_JABBNT010000001.1"/>
</dbReference>
<dbReference type="InterPro" id="IPR003726">
    <property type="entry name" value="HCY_dom"/>
</dbReference>
<feature type="binding site" evidence="7 8">
    <location>
        <position position="281"/>
    </location>
    <ligand>
        <name>Zn(2+)</name>
        <dbReference type="ChEBI" id="CHEBI:29105"/>
    </ligand>
</feature>
<dbReference type="Gene3D" id="3.20.20.330">
    <property type="entry name" value="Homocysteine-binding-like domain"/>
    <property type="match status" value="1"/>
</dbReference>